<protein>
    <submittedName>
        <fullName evidence="2">CBO0543 family protein</fullName>
    </submittedName>
</protein>
<keyword evidence="1" id="KW-0812">Transmembrane</keyword>
<comment type="caution">
    <text evidence="2">The sequence shown here is derived from an EMBL/GenBank/DDBJ whole genome shotgun (WGS) entry which is preliminary data.</text>
</comment>
<feature type="transmembrane region" description="Helical" evidence="1">
    <location>
        <begin position="12"/>
        <end position="31"/>
    </location>
</feature>
<feature type="transmembrane region" description="Helical" evidence="1">
    <location>
        <begin position="37"/>
        <end position="54"/>
    </location>
</feature>
<dbReference type="NCBIfam" id="NF041644">
    <property type="entry name" value="CBO0543_fam"/>
    <property type="match status" value="1"/>
</dbReference>
<accession>A0ABV5WFV1</accession>
<gene>
    <name evidence="2" type="ORF">ACFFMS_12695</name>
</gene>
<organism evidence="2 3">
    <name type="scientific">Ectobacillus funiculus</name>
    <dbReference type="NCBI Taxonomy" id="137993"/>
    <lineage>
        <taxon>Bacteria</taxon>
        <taxon>Bacillati</taxon>
        <taxon>Bacillota</taxon>
        <taxon>Bacilli</taxon>
        <taxon>Bacillales</taxon>
        <taxon>Bacillaceae</taxon>
        <taxon>Ectobacillus</taxon>
    </lineage>
</organism>
<feature type="transmembrane region" description="Helical" evidence="1">
    <location>
        <begin position="75"/>
        <end position="94"/>
    </location>
</feature>
<dbReference type="InterPro" id="IPR048147">
    <property type="entry name" value="CBO0543-like"/>
</dbReference>
<dbReference type="RefSeq" id="WP_379949594.1">
    <property type="nucleotide sequence ID" value="NZ_JBHMAF010000068.1"/>
</dbReference>
<keyword evidence="1" id="KW-0472">Membrane</keyword>
<proteinExistence type="predicted"/>
<dbReference type="Proteomes" id="UP001589609">
    <property type="component" value="Unassembled WGS sequence"/>
</dbReference>
<name>A0ABV5WFV1_9BACI</name>
<evidence type="ECO:0000313" key="3">
    <source>
        <dbReference type="Proteomes" id="UP001589609"/>
    </source>
</evidence>
<sequence>MKKPLKKHVIYIKFPLNGVFIPISCVYYNQLTKNSNIFGMIVKAMGFSIPMTIVENWLEQNTRLIKYKKSWNWKYTFSSLTTTFLIVRLIMGIIRKSTHTGYTAINKEQ</sequence>
<keyword evidence="1" id="KW-1133">Transmembrane helix</keyword>
<dbReference type="EMBL" id="JBHMAF010000068">
    <property type="protein sequence ID" value="MFB9759298.1"/>
    <property type="molecule type" value="Genomic_DNA"/>
</dbReference>
<evidence type="ECO:0000256" key="1">
    <source>
        <dbReference type="SAM" id="Phobius"/>
    </source>
</evidence>
<evidence type="ECO:0000313" key="2">
    <source>
        <dbReference type="EMBL" id="MFB9759298.1"/>
    </source>
</evidence>
<reference evidence="2 3" key="1">
    <citation type="submission" date="2024-09" db="EMBL/GenBank/DDBJ databases">
        <authorList>
            <person name="Sun Q."/>
            <person name="Mori K."/>
        </authorList>
    </citation>
    <scope>NUCLEOTIDE SEQUENCE [LARGE SCALE GENOMIC DNA]</scope>
    <source>
        <strain evidence="2 3">JCM 11201</strain>
    </source>
</reference>
<keyword evidence="3" id="KW-1185">Reference proteome</keyword>